<feature type="domain" description="DnaB/C C-terminal" evidence="3">
    <location>
        <begin position="171"/>
        <end position="241"/>
    </location>
</feature>
<gene>
    <name evidence="4" type="ORF">SAMN04487752_1188</name>
</gene>
<evidence type="ECO:0000259" key="3">
    <source>
        <dbReference type="Pfam" id="PF07261"/>
    </source>
</evidence>
<dbReference type="OrthoDB" id="3199595at2"/>
<reference evidence="5" key="1">
    <citation type="submission" date="2016-10" db="EMBL/GenBank/DDBJ databases">
        <authorList>
            <person name="Varghese N."/>
            <person name="Submissions S."/>
        </authorList>
    </citation>
    <scope>NUCLEOTIDE SEQUENCE [LARGE SCALE GENOMIC DNA]</scope>
    <source>
        <strain evidence="5">MPL-11</strain>
    </source>
</reference>
<dbReference type="InterPro" id="IPR034829">
    <property type="entry name" value="DnaD-like_sf"/>
</dbReference>
<dbReference type="Gene3D" id="1.10.10.10">
    <property type="entry name" value="Winged helix-like DNA-binding domain superfamily/Winged helix DNA-binding domain"/>
    <property type="match status" value="1"/>
</dbReference>
<feature type="compositionally biased region" description="Polar residues" evidence="2">
    <location>
        <begin position="154"/>
        <end position="165"/>
    </location>
</feature>
<dbReference type="Proteomes" id="UP000199481">
    <property type="component" value="Unassembled WGS sequence"/>
</dbReference>
<evidence type="ECO:0000256" key="2">
    <source>
        <dbReference type="SAM" id="MobiDB-lite"/>
    </source>
</evidence>
<dbReference type="Pfam" id="PF13730">
    <property type="entry name" value="HTH_36"/>
    <property type="match status" value="1"/>
</dbReference>
<dbReference type="PANTHER" id="PTHR37293:SF5">
    <property type="entry name" value="DNA REPLICATION PROTEIN"/>
    <property type="match status" value="1"/>
</dbReference>
<dbReference type="EMBL" id="FNJW01000008">
    <property type="protein sequence ID" value="SDQ19408.1"/>
    <property type="molecule type" value="Genomic_DNA"/>
</dbReference>
<dbReference type="PANTHER" id="PTHR37293">
    <property type="entry name" value="PHAGE REPLICATION PROTEIN-RELATED"/>
    <property type="match status" value="1"/>
</dbReference>
<sequence length="309" mass="34960">MEDKIKIEGVLSLGYGIIPKLVMKDKDLTIEAKAIYAYISSYAGNGTSAFPSVSLICNDLDIGENRFHKHKKVLVEKGYIEVKRERTSKGSWGSNVYTINSVINYQPTLQNDVMDEPTRQNPCMDNPTLDSPCMDNDGTNNNSFNNNSSINNSLKNKQQQPASEKQPNFITTWEQTGFGMIPPLTIEKLEHWVKDFEGNESIVVKAIEVASDQGVRKYAYVNTILKNWEDKGVKSVEDIDALEKKREAEVQAKKAAPRNNFNKAPLRKETLPDWAKEENQKVEEKPMSAEDKAAFNERLARIQNRRAEA</sequence>
<dbReference type="InterPro" id="IPR036388">
    <property type="entry name" value="WH-like_DNA-bd_sf"/>
</dbReference>
<dbReference type="RefSeq" id="WP_089976104.1">
    <property type="nucleotide sequence ID" value="NZ_CP084916.1"/>
</dbReference>
<dbReference type="InterPro" id="IPR006343">
    <property type="entry name" value="DnaB/C_C"/>
</dbReference>
<dbReference type="InterPro" id="IPR053162">
    <property type="entry name" value="DnaD"/>
</dbReference>
<dbReference type="Gene3D" id="1.10.10.630">
    <property type="entry name" value="DnaD domain-like"/>
    <property type="match status" value="1"/>
</dbReference>
<dbReference type="Pfam" id="PF07261">
    <property type="entry name" value="DnaB_2"/>
    <property type="match status" value="1"/>
</dbReference>
<organism evidence="4 5">
    <name type="scientific">Carnobacterium viridans</name>
    <dbReference type="NCBI Taxonomy" id="174587"/>
    <lineage>
        <taxon>Bacteria</taxon>
        <taxon>Bacillati</taxon>
        <taxon>Bacillota</taxon>
        <taxon>Bacilli</taxon>
        <taxon>Lactobacillales</taxon>
        <taxon>Carnobacteriaceae</taxon>
        <taxon>Carnobacterium</taxon>
    </lineage>
</organism>
<feature type="region of interest" description="Disordered" evidence="2">
    <location>
        <begin position="250"/>
        <end position="309"/>
    </location>
</feature>
<evidence type="ECO:0000313" key="4">
    <source>
        <dbReference type="EMBL" id="SDQ19408.1"/>
    </source>
</evidence>
<dbReference type="AlphaFoldDB" id="A0A1H0YWC3"/>
<name>A0A1H0YWC3_9LACT</name>
<feature type="region of interest" description="Disordered" evidence="2">
    <location>
        <begin position="128"/>
        <end position="165"/>
    </location>
</feature>
<proteinExistence type="inferred from homology"/>
<dbReference type="NCBIfam" id="TIGR01446">
    <property type="entry name" value="DnaD_dom"/>
    <property type="match status" value="1"/>
</dbReference>
<dbReference type="SUPFAM" id="SSF158499">
    <property type="entry name" value="DnaD domain-like"/>
    <property type="match status" value="1"/>
</dbReference>
<evidence type="ECO:0000313" key="5">
    <source>
        <dbReference type="Proteomes" id="UP000199481"/>
    </source>
</evidence>
<accession>A0A1H0YWC3</accession>
<keyword evidence="5" id="KW-1185">Reference proteome</keyword>
<protein>
    <submittedName>
        <fullName evidence="4">DnaD and phage-associated domain-containing protein</fullName>
    </submittedName>
</protein>
<feature type="compositionally biased region" description="Basic and acidic residues" evidence="2">
    <location>
        <begin position="266"/>
        <end position="309"/>
    </location>
</feature>
<evidence type="ECO:0000256" key="1">
    <source>
        <dbReference type="ARBA" id="ARBA00093462"/>
    </source>
</evidence>
<feature type="compositionally biased region" description="Low complexity" evidence="2">
    <location>
        <begin position="140"/>
        <end position="153"/>
    </location>
</feature>
<comment type="similarity">
    <text evidence="1">Belongs to the DnaB/DnaD family.</text>
</comment>